<evidence type="ECO:0000256" key="6">
    <source>
        <dbReference type="ARBA" id="ARBA00004450"/>
    </source>
</evidence>
<keyword evidence="16" id="KW-0333">Golgi apparatus</keyword>
<dbReference type="GO" id="GO:0005546">
    <property type="term" value="F:phosphatidylinositol-4,5-bisphosphate binding"/>
    <property type="evidence" value="ECO:0007669"/>
    <property type="project" value="TreeGrafter"/>
</dbReference>
<keyword evidence="17" id="KW-0496">Mitochondrion</keyword>
<accession>A0A6J8BU80</accession>
<evidence type="ECO:0000256" key="9">
    <source>
        <dbReference type="ARBA" id="ARBA00009407"/>
    </source>
</evidence>
<evidence type="ECO:0000256" key="5">
    <source>
        <dbReference type="ARBA" id="ARBA00004406"/>
    </source>
</evidence>
<dbReference type="EMBL" id="CACVKT020003906">
    <property type="protein sequence ID" value="CAC5386811.1"/>
    <property type="molecule type" value="Genomic_DNA"/>
</dbReference>
<dbReference type="Gene3D" id="2.30.29.30">
    <property type="entry name" value="Pleckstrin-homology domain (PH domain)/Phosphotyrosine-binding domain (PTB)"/>
    <property type="match status" value="1"/>
</dbReference>
<keyword evidence="20" id="KW-0539">Nucleus</keyword>
<evidence type="ECO:0000259" key="23">
    <source>
        <dbReference type="Pfam" id="PF16979"/>
    </source>
</evidence>
<keyword evidence="11" id="KW-1003">Cell membrane</keyword>
<keyword evidence="19" id="KW-0458">Lysosome</keyword>
<evidence type="ECO:0000256" key="21">
    <source>
        <dbReference type="ARBA" id="ARBA00023765"/>
    </source>
</evidence>
<sequence>MESMNIPMRDILQRILKRRKIRPRPGLNYNLEKQEEPGVSIDLDATLASTRRHHNEGSEDEVSTMADSLTSHQYKSYIVSMVHRLRANTDVQLGVSGEKVEVDPVGSKGTKFFKQRAMTYDADNIASCEVLEEKSTGKSVFRITYLISHDYKHSDFEADSEVCNEIVSKINNILELRLSPARKDYVATRAAKHLRKRDSLRDSFRLSKYTDN</sequence>
<dbReference type="InterPro" id="IPR011993">
    <property type="entry name" value="PH-like_dom_sf"/>
</dbReference>
<evidence type="ECO:0000256" key="4">
    <source>
        <dbReference type="ARBA" id="ARBA00004395"/>
    </source>
</evidence>
<dbReference type="AlphaFoldDB" id="A0A6J8BU80"/>
<keyword evidence="15" id="KW-0256">Endoplasmic reticulum</keyword>
<evidence type="ECO:0000256" key="20">
    <source>
        <dbReference type="ARBA" id="ARBA00023242"/>
    </source>
</evidence>
<dbReference type="GO" id="GO:0031932">
    <property type="term" value="C:TORC2 complex"/>
    <property type="evidence" value="ECO:0007669"/>
    <property type="project" value="InterPro"/>
</dbReference>
<evidence type="ECO:0000256" key="13">
    <source>
        <dbReference type="ARBA" id="ARBA00022753"/>
    </source>
</evidence>
<gene>
    <name evidence="25" type="ORF">MCOR_22210</name>
</gene>
<dbReference type="GO" id="GO:0031902">
    <property type="term" value="C:late endosome membrane"/>
    <property type="evidence" value="ECO:0007669"/>
    <property type="project" value="UniProtKB-SubCell"/>
</dbReference>
<evidence type="ECO:0000313" key="25">
    <source>
        <dbReference type="EMBL" id="CAC5386811.1"/>
    </source>
</evidence>
<keyword evidence="13" id="KW-0967">Endosome</keyword>
<evidence type="ECO:0000256" key="2">
    <source>
        <dbReference type="ARBA" id="ARBA00004202"/>
    </source>
</evidence>
<evidence type="ECO:0000256" key="18">
    <source>
        <dbReference type="ARBA" id="ARBA00023136"/>
    </source>
</evidence>
<evidence type="ECO:0000256" key="17">
    <source>
        <dbReference type="ARBA" id="ARBA00023128"/>
    </source>
</evidence>
<dbReference type="PANTHER" id="PTHR13335:SF1">
    <property type="entry name" value="TARGET OF RAPAMYCIN COMPLEX 2 SUBUNIT MAPKAP1"/>
    <property type="match status" value="1"/>
</dbReference>
<dbReference type="GO" id="GO:0005789">
    <property type="term" value="C:endoplasmic reticulum membrane"/>
    <property type="evidence" value="ECO:0007669"/>
    <property type="project" value="UniProtKB-SubCell"/>
</dbReference>
<evidence type="ECO:0000256" key="14">
    <source>
        <dbReference type="ARBA" id="ARBA00022787"/>
    </source>
</evidence>
<dbReference type="GO" id="GO:0005634">
    <property type="term" value="C:nucleus"/>
    <property type="evidence" value="ECO:0007669"/>
    <property type="project" value="UniProtKB-SubCell"/>
</dbReference>
<evidence type="ECO:0000256" key="15">
    <source>
        <dbReference type="ARBA" id="ARBA00022824"/>
    </source>
</evidence>
<dbReference type="Proteomes" id="UP000507470">
    <property type="component" value="Unassembled WGS sequence"/>
</dbReference>
<evidence type="ECO:0000256" key="16">
    <source>
        <dbReference type="ARBA" id="ARBA00023034"/>
    </source>
</evidence>
<feature type="domain" description="SIN1-type PH" evidence="23">
    <location>
        <begin position="73"/>
        <end position="175"/>
    </location>
</feature>
<dbReference type="InterPro" id="IPR057339">
    <property type="entry name" value="RBD_SIN1"/>
</dbReference>
<keyword evidence="26" id="KW-1185">Reference proteome</keyword>
<reference evidence="25 26" key="1">
    <citation type="submission" date="2020-06" db="EMBL/GenBank/DDBJ databases">
        <authorList>
            <person name="Li R."/>
            <person name="Bekaert M."/>
        </authorList>
    </citation>
    <scope>NUCLEOTIDE SEQUENCE [LARGE SCALE GENOMIC DNA]</scope>
    <source>
        <strain evidence="26">wild</strain>
    </source>
</reference>
<dbReference type="GO" id="GO:0038203">
    <property type="term" value="P:TORC2 signaling"/>
    <property type="evidence" value="ECO:0007669"/>
    <property type="project" value="TreeGrafter"/>
</dbReference>
<evidence type="ECO:0000256" key="8">
    <source>
        <dbReference type="ARBA" id="ARBA00004633"/>
    </source>
</evidence>
<keyword evidence="12" id="KW-0963">Cytoplasm</keyword>
<dbReference type="GO" id="GO:0005886">
    <property type="term" value="C:plasma membrane"/>
    <property type="evidence" value="ECO:0007669"/>
    <property type="project" value="UniProtKB-SubCell"/>
</dbReference>
<comment type="subcellular location">
    <subcellularLocation>
        <location evidence="2">Cell membrane</location>
        <topology evidence="2">Peripheral membrane protein</topology>
    </subcellularLocation>
    <subcellularLocation>
        <location evidence="7">Cytoplasm</location>
        <location evidence="7">Perinuclear region</location>
    </subcellularLocation>
    <subcellularLocation>
        <location evidence="3">Early endosome membrane</location>
        <topology evidence="3">Peripheral membrane protein</topology>
    </subcellularLocation>
    <subcellularLocation>
        <location evidence="5">Endoplasmic reticulum membrane</location>
        <topology evidence="5">Peripheral membrane protein</topology>
    </subcellularLocation>
    <subcellularLocation>
        <location evidence="4">Golgi apparatus membrane</location>
        <topology evidence="4">Peripheral membrane protein</topology>
    </subcellularLocation>
    <subcellularLocation>
        <location evidence="8">Late endosome membrane</location>
        <topology evidence="8">Peripheral membrane protein</topology>
    </subcellularLocation>
    <subcellularLocation>
        <location evidence="21">Lysosome membrane</location>
        <topology evidence="21">Peripheral membrane protein</topology>
    </subcellularLocation>
    <subcellularLocation>
        <location evidence="6">Mitochondrion outer membrane</location>
        <topology evidence="6">Peripheral membrane protein</topology>
    </subcellularLocation>
    <subcellularLocation>
        <location evidence="1">Nucleus</location>
    </subcellularLocation>
</comment>
<evidence type="ECO:0000256" key="3">
    <source>
        <dbReference type="ARBA" id="ARBA00004220"/>
    </source>
</evidence>
<comment type="similarity">
    <text evidence="9">Belongs to the SIN1 family.</text>
</comment>
<keyword evidence="14" id="KW-1000">Mitochondrion outer membrane</keyword>
<feature type="domain" description="Target of rapamycin complex 2 subunit MAPKAP1-like Ras-binding" evidence="24">
    <location>
        <begin position="1"/>
        <end position="51"/>
    </location>
</feature>
<name>A0A6J8BU80_MYTCO</name>
<dbReference type="InterPro" id="IPR008828">
    <property type="entry name" value="Sin1/Avo1"/>
</dbReference>
<evidence type="ECO:0000259" key="24">
    <source>
        <dbReference type="Pfam" id="PF25322"/>
    </source>
</evidence>
<evidence type="ECO:0000256" key="11">
    <source>
        <dbReference type="ARBA" id="ARBA00022475"/>
    </source>
</evidence>
<evidence type="ECO:0000256" key="7">
    <source>
        <dbReference type="ARBA" id="ARBA00004556"/>
    </source>
</evidence>
<dbReference type="OrthoDB" id="241990at2759"/>
<dbReference type="FunFam" id="2.30.29.30:FF:000585">
    <property type="entry name" value="target of rapamycin complex 2 subunit MAPKAP1 isoform X3"/>
    <property type="match status" value="1"/>
</dbReference>
<keyword evidence="18" id="KW-0472">Membrane</keyword>
<dbReference type="InterPro" id="IPR031313">
    <property type="entry name" value="Sin1_PH_dom"/>
</dbReference>
<evidence type="ECO:0000256" key="10">
    <source>
        <dbReference type="ARBA" id="ARBA00014183"/>
    </source>
</evidence>
<organism evidence="25 26">
    <name type="scientific">Mytilus coruscus</name>
    <name type="common">Sea mussel</name>
    <dbReference type="NCBI Taxonomy" id="42192"/>
    <lineage>
        <taxon>Eukaryota</taxon>
        <taxon>Metazoa</taxon>
        <taxon>Spiralia</taxon>
        <taxon>Lophotrochozoa</taxon>
        <taxon>Mollusca</taxon>
        <taxon>Bivalvia</taxon>
        <taxon>Autobranchia</taxon>
        <taxon>Pteriomorphia</taxon>
        <taxon>Mytilida</taxon>
        <taxon>Mytiloidea</taxon>
        <taxon>Mytilidae</taxon>
        <taxon>Mytilinae</taxon>
        <taxon>Mytilus</taxon>
    </lineage>
</organism>
<dbReference type="GO" id="GO:0005741">
    <property type="term" value="C:mitochondrial outer membrane"/>
    <property type="evidence" value="ECO:0007669"/>
    <property type="project" value="UniProtKB-SubCell"/>
</dbReference>
<protein>
    <recommendedName>
        <fullName evidence="10">Target of rapamycin complex 2 subunit MAPKAP1</fullName>
    </recommendedName>
    <alternativeName>
        <fullName evidence="22">Stress-activated map kinase-interacting protein 1</fullName>
    </alternativeName>
</protein>
<dbReference type="Pfam" id="PF25322">
    <property type="entry name" value="RBD_SIN1"/>
    <property type="match status" value="1"/>
</dbReference>
<dbReference type="GO" id="GO:0000139">
    <property type="term" value="C:Golgi membrane"/>
    <property type="evidence" value="ECO:0007669"/>
    <property type="project" value="UniProtKB-SubCell"/>
</dbReference>
<dbReference type="GO" id="GO:0005765">
    <property type="term" value="C:lysosomal membrane"/>
    <property type="evidence" value="ECO:0007669"/>
    <property type="project" value="UniProtKB-SubCell"/>
</dbReference>
<dbReference type="PANTHER" id="PTHR13335">
    <property type="entry name" value="TARGET OF RAPAMYCIN COMPLEX 2 SUBUNIT MAPKAP1"/>
    <property type="match status" value="1"/>
</dbReference>
<evidence type="ECO:0000256" key="22">
    <source>
        <dbReference type="ARBA" id="ARBA00031431"/>
    </source>
</evidence>
<dbReference type="GO" id="GO:0030674">
    <property type="term" value="F:protein-macromolecule adaptor activity"/>
    <property type="evidence" value="ECO:0007669"/>
    <property type="project" value="UniProtKB-ARBA"/>
</dbReference>
<dbReference type="GO" id="GO:0031901">
    <property type="term" value="C:early endosome membrane"/>
    <property type="evidence" value="ECO:0007669"/>
    <property type="project" value="UniProtKB-SubCell"/>
</dbReference>
<proteinExistence type="inferred from homology"/>
<evidence type="ECO:0000256" key="19">
    <source>
        <dbReference type="ARBA" id="ARBA00023228"/>
    </source>
</evidence>
<dbReference type="Pfam" id="PF16979">
    <property type="entry name" value="SIN1_PH"/>
    <property type="match status" value="1"/>
</dbReference>
<evidence type="ECO:0000256" key="12">
    <source>
        <dbReference type="ARBA" id="ARBA00022490"/>
    </source>
</evidence>
<dbReference type="GO" id="GO:0048471">
    <property type="term" value="C:perinuclear region of cytoplasm"/>
    <property type="evidence" value="ECO:0007669"/>
    <property type="project" value="UniProtKB-SubCell"/>
</dbReference>
<evidence type="ECO:0000256" key="1">
    <source>
        <dbReference type="ARBA" id="ARBA00004123"/>
    </source>
</evidence>
<evidence type="ECO:0000313" key="26">
    <source>
        <dbReference type="Proteomes" id="UP000507470"/>
    </source>
</evidence>